<reference evidence="1 2" key="1">
    <citation type="submission" date="2024-01" db="EMBL/GenBank/DDBJ databases">
        <title>The genomes of 5 underutilized Papilionoideae crops provide insights into root nodulation and disease resistanc.</title>
        <authorList>
            <person name="Jiang F."/>
        </authorList>
    </citation>
    <scope>NUCLEOTIDE SEQUENCE [LARGE SCALE GENOMIC DNA]</scope>
    <source>
        <strain evidence="1">LVBAO_FW01</strain>
        <tissue evidence="1">Leaves</tissue>
    </source>
</reference>
<protein>
    <submittedName>
        <fullName evidence="1">Uncharacterized protein</fullName>
    </submittedName>
</protein>
<gene>
    <name evidence="1" type="ORF">VNO77_21518</name>
</gene>
<keyword evidence="2" id="KW-1185">Reference proteome</keyword>
<dbReference type="EMBL" id="JAYMYQ010000004">
    <property type="protein sequence ID" value="KAK7340805.1"/>
    <property type="molecule type" value="Genomic_DNA"/>
</dbReference>
<sequence length="68" mass="8075">MSVNLLKVETSHEIIRDAKSDELWLQLQPHLEVSELSLMLHHRIMSKAKFSYDWMSIKMEPLFTYGLE</sequence>
<proteinExistence type="predicted"/>
<organism evidence="1 2">
    <name type="scientific">Canavalia gladiata</name>
    <name type="common">Sword bean</name>
    <name type="synonym">Dolichos gladiatus</name>
    <dbReference type="NCBI Taxonomy" id="3824"/>
    <lineage>
        <taxon>Eukaryota</taxon>
        <taxon>Viridiplantae</taxon>
        <taxon>Streptophyta</taxon>
        <taxon>Embryophyta</taxon>
        <taxon>Tracheophyta</taxon>
        <taxon>Spermatophyta</taxon>
        <taxon>Magnoliopsida</taxon>
        <taxon>eudicotyledons</taxon>
        <taxon>Gunneridae</taxon>
        <taxon>Pentapetalae</taxon>
        <taxon>rosids</taxon>
        <taxon>fabids</taxon>
        <taxon>Fabales</taxon>
        <taxon>Fabaceae</taxon>
        <taxon>Papilionoideae</taxon>
        <taxon>50 kb inversion clade</taxon>
        <taxon>NPAAA clade</taxon>
        <taxon>indigoferoid/millettioid clade</taxon>
        <taxon>Phaseoleae</taxon>
        <taxon>Canavalia</taxon>
    </lineage>
</organism>
<name>A0AAN9QKC8_CANGL</name>
<dbReference type="AlphaFoldDB" id="A0AAN9QKC8"/>
<evidence type="ECO:0000313" key="2">
    <source>
        <dbReference type="Proteomes" id="UP001367508"/>
    </source>
</evidence>
<dbReference type="Proteomes" id="UP001367508">
    <property type="component" value="Unassembled WGS sequence"/>
</dbReference>
<evidence type="ECO:0000313" key="1">
    <source>
        <dbReference type="EMBL" id="KAK7340805.1"/>
    </source>
</evidence>
<accession>A0AAN9QKC8</accession>
<comment type="caution">
    <text evidence="1">The sequence shown here is derived from an EMBL/GenBank/DDBJ whole genome shotgun (WGS) entry which is preliminary data.</text>
</comment>